<evidence type="ECO:0000256" key="2">
    <source>
        <dbReference type="ARBA" id="ARBA00022679"/>
    </source>
</evidence>
<keyword evidence="4" id="KW-1185">Reference proteome</keyword>
<dbReference type="InParanoid" id="A0A3N0VGM4"/>
<dbReference type="PANTHER" id="PTHR23416">
    <property type="entry name" value="SIALIC ACID SYNTHASE-RELATED"/>
    <property type="match status" value="1"/>
</dbReference>
<reference evidence="3 4" key="1">
    <citation type="submission" date="2018-10" db="EMBL/GenBank/DDBJ databases">
        <authorList>
            <person name="Chen W.-M."/>
        </authorList>
    </citation>
    <scope>NUCLEOTIDE SEQUENCE [LARGE SCALE GENOMIC DNA]</scope>
    <source>
        <strain evidence="3 4">THS-13</strain>
    </source>
</reference>
<dbReference type="Gene3D" id="2.160.10.10">
    <property type="entry name" value="Hexapeptide repeat proteins"/>
    <property type="match status" value="1"/>
</dbReference>
<evidence type="ECO:0008006" key="5">
    <source>
        <dbReference type="Google" id="ProtNLM"/>
    </source>
</evidence>
<accession>A0A3N0VGM4</accession>
<dbReference type="GO" id="GO:0008374">
    <property type="term" value="F:O-acyltransferase activity"/>
    <property type="evidence" value="ECO:0007669"/>
    <property type="project" value="TreeGrafter"/>
</dbReference>
<dbReference type="InterPro" id="IPR051159">
    <property type="entry name" value="Hexapeptide_acetyltransf"/>
</dbReference>
<proteinExistence type="inferred from homology"/>
<dbReference type="FunCoup" id="A0A3N0VGM4">
    <property type="interactions" value="34"/>
</dbReference>
<dbReference type="EMBL" id="RJVO01000002">
    <property type="protein sequence ID" value="ROH91909.1"/>
    <property type="molecule type" value="Genomic_DNA"/>
</dbReference>
<name>A0A3N0VGM4_9GAMM</name>
<dbReference type="RefSeq" id="WP_123210953.1">
    <property type="nucleotide sequence ID" value="NZ_RJVO01000002.1"/>
</dbReference>
<dbReference type="PANTHER" id="PTHR23416:SF23">
    <property type="entry name" value="ACETYLTRANSFERASE C18B11.09C-RELATED"/>
    <property type="match status" value="1"/>
</dbReference>
<protein>
    <recommendedName>
        <fullName evidence="5">Colanic acid biosynthesis acetyltransferase</fullName>
    </recommendedName>
</protein>
<sequence>MTAELDIAGNRRSPKYRRRELIERVLWGLCQPLFRFSPRHLYGWRNLLLRLFGAQIGRQVQVYPSARIFLPSLLAVGDQTTIGPDTRLYNLGPLRIGARVTVSQGAHLCGGSHDDADPAFRLIRAQIRLDDGCWICADAFVGPSVTIGTGAVLGARAVAMRDVPAWQVHAGNPARYIRDRRLADRSSPSQ</sequence>
<evidence type="ECO:0000313" key="4">
    <source>
        <dbReference type="Proteomes" id="UP000282106"/>
    </source>
</evidence>
<comment type="caution">
    <text evidence="3">The sequence shown here is derived from an EMBL/GenBank/DDBJ whole genome shotgun (WGS) entry which is preliminary data.</text>
</comment>
<organism evidence="3 4">
    <name type="scientific">Stagnimonas aquatica</name>
    <dbReference type="NCBI Taxonomy" id="2689987"/>
    <lineage>
        <taxon>Bacteria</taxon>
        <taxon>Pseudomonadati</taxon>
        <taxon>Pseudomonadota</taxon>
        <taxon>Gammaproteobacteria</taxon>
        <taxon>Nevskiales</taxon>
        <taxon>Nevskiaceae</taxon>
        <taxon>Stagnimonas</taxon>
    </lineage>
</organism>
<gene>
    <name evidence="3" type="ORF">ED208_05930</name>
</gene>
<dbReference type="InterPro" id="IPR011004">
    <property type="entry name" value="Trimer_LpxA-like_sf"/>
</dbReference>
<dbReference type="SUPFAM" id="SSF51161">
    <property type="entry name" value="Trimeric LpxA-like enzymes"/>
    <property type="match status" value="1"/>
</dbReference>
<keyword evidence="2" id="KW-0808">Transferase</keyword>
<dbReference type="AlphaFoldDB" id="A0A3N0VGM4"/>
<dbReference type="GO" id="GO:0005829">
    <property type="term" value="C:cytosol"/>
    <property type="evidence" value="ECO:0007669"/>
    <property type="project" value="TreeGrafter"/>
</dbReference>
<evidence type="ECO:0000313" key="3">
    <source>
        <dbReference type="EMBL" id="ROH91909.1"/>
    </source>
</evidence>
<dbReference type="CDD" id="cd05825">
    <property type="entry name" value="LbH_wcaF_like"/>
    <property type="match status" value="1"/>
</dbReference>
<comment type="similarity">
    <text evidence="1">Belongs to the transferase hexapeptide repeat family.</text>
</comment>
<dbReference type="Proteomes" id="UP000282106">
    <property type="component" value="Unassembled WGS sequence"/>
</dbReference>
<evidence type="ECO:0000256" key="1">
    <source>
        <dbReference type="ARBA" id="ARBA00007274"/>
    </source>
</evidence>